<dbReference type="EMBL" id="JACVDC010000081">
    <property type="protein sequence ID" value="MBC9797966.1"/>
    <property type="molecule type" value="Genomic_DNA"/>
</dbReference>
<feature type="signal peptide" evidence="1">
    <location>
        <begin position="1"/>
        <end position="17"/>
    </location>
</feature>
<accession>A0A926Q5B2</accession>
<feature type="domain" description="DUF6265" evidence="2">
    <location>
        <begin position="38"/>
        <end position="144"/>
    </location>
</feature>
<dbReference type="InterPro" id="IPR046232">
    <property type="entry name" value="DUF6265"/>
</dbReference>
<reference evidence="3 4" key="1">
    <citation type="submission" date="2020-09" db="EMBL/GenBank/DDBJ databases">
        <title>Sinomicrobium weinanense sp. nov., a halophilic bacteria isolated from saline-alkali soil.</title>
        <authorList>
            <person name="Wu P."/>
            <person name="Ren H."/>
            <person name="Mei Y."/>
            <person name="Liang Y."/>
            <person name="Chen Z."/>
        </authorList>
    </citation>
    <scope>NUCLEOTIDE SEQUENCE [LARGE SCALE GENOMIC DNA]</scope>
    <source>
        <strain evidence="3 4">FJxs</strain>
    </source>
</reference>
<proteinExistence type="predicted"/>
<dbReference type="RefSeq" id="WP_187967091.1">
    <property type="nucleotide sequence ID" value="NZ_JACVDC010000081.1"/>
</dbReference>
<protein>
    <recommendedName>
        <fullName evidence="2">DUF6265 domain-containing protein</fullName>
    </recommendedName>
</protein>
<evidence type="ECO:0000256" key="1">
    <source>
        <dbReference type="SAM" id="SignalP"/>
    </source>
</evidence>
<dbReference type="Pfam" id="PF19780">
    <property type="entry name" value="DUF6265"/>
    <property type="match status" value="1"/>
</dbReference>
<dbReference type="AlphaFoldDB" id="A0A926Q5B2"/>
<feature type="chain" id="PRO_5037620395" description="DUF6265 domain-containing protein" evidence="1">
    <location>
        <begin position="18"/>
        <end position="161"/>
    </location>
</feature>
<comment type="caution">
    <text evidence="3">The sequence shown here is derived from an EMBL/GenBank/DDBJ whole genome shotgun (WGS) entry which is preliminary data.</text>
</comment>
<evidence type="ECO:0000313" key="4">
    <source>
        <dbReference type="Proteomes" id="UP000653730"/>
    </source>
</evidence>
<keyword evidence="1" id="KW-0732">Signal</keyword>
<keyword evidence="4" id="KW-1185">Reference proteome</keyword>
<sequence length="161" mass="18443">MKTLLLLLFVPITFLHAQQTLKWQENTIPSKAALADVSWISGHWKGEALGGIAEEIWSSPLGDSMMGSFKLVADNKVKFYELCTINQTGPTLLLRIKHFDNDMKGWEEKDQSEDFRLIKIEKNKAFFDGITFEKVSDNELSIHVLFQESGEEATFNYKRVK</sequence>
<gene>
    <name evidence="3" type="ORF">IBL28_18485</name>
</gene>
<name>A0A926Q5B2_9FLAO</name>
<organism evidence="3 4">
    <name type="scientific">Sinomicrobium weinanense</name>
    <dbReference type="NCBI Taxonomy" id="2842200"/>
    <lineage>
        <taxon>Bacteria</taxon>
        <taxon>Pseudomonadati</taxon>
        <taxon>Bacteroidota</taxon>
        <taxon>Flavobacteriia</taxon>
        <taxon>Flavobacteriales</taxon>
        <taxon>Flavobacteriaceae</taxon>
        <taxon>Sinomicrobium</taxon>
    </lineage>
</organism>
<dbReference type="Proteomes" id="UP000653730">
    <property type="component" value="Unassembled WGS sequence"/>
</dbReference>
<evidence type="ECO:0000259" key="2">
    <source>
        <dbReference type="Pfam" id="PF19780"/>
    </source>
</evidence>
<evidence type="ECO:0000313" key="3">
    <source>
        <dbReference type="EMBL" id="MBC9797966.1"/>
    </source>
</evidence>